<dbReference type="Pfam" id="PF00229">
    <property type="entry name" value="TNF"/>
    <property type="match status" value="1"/>
</dbReference>
<dbReference type="PANTHER" id="PTHR11471:SF34">
    <property type="entry name" value="TUMOR NECROSIS FACTOR LIGAND SUPERFAMILY MEMBER 14"/>
    <property type="match status" value="1"/>
</dbReference>
<evidence type="ECO:0000256" key="4">
    <source>
        <dbReference type="ARBA" id="ARBA00023136"/>
    </source>
</evidence>
<comment type="subcellular location">
    <subcellularLocation>
        <location evidence="1">Membrane</location>
    </subcellularLocation>
</comment>
<organism evidence="7 8">
    <name type="scientific">Denticeps clupeoides</name>
    <name type="common">denticle herring</name>
    <dbReference type="NCBI Taxonomy" id="299321"/>
    <lineage>
        <taxon>Eukaryota</taxon>
        <taxon>Metazoa</taxon>
        <taxon>Chordata</taxon>
        <taxon>Craniata</taxon>
        <taxon>Vertebrata</taxon>
        <taxon>Euteleostomi</taxon>
        <taxon>Actinopterygii</taxon>
        <taxon>Neopterygii</taxon>
        <taxon>Teleostei</taxon>
        <taxon>Clupei</taxon>
        <taxon>Clupeiformes</taxon>
        <taxon>Denticipitoidei</taxon>
        <taxon>Denticipitidae</taxon>
        <taxon>Denticeps</taxon>
    </lineage>
</organism>
<dbReference type="AlphaFoldDB" id="A0AAY4BRL9"/>
<comment type="similarity">
    <text evidence="2">Belongs to the tumor necrosis factor family.</text>
</comment>
<dbReference type="PANTHER" id="PTHR11471">
    <property type="entry name" value="TUMOR NECROSIS FACTOR FAMILY MEMBER"/>
    <property type="match status" value="1"/>
</dbReference>
<feature type="domain" description="THD" evidence="6">
    <location>
        <begin position="105"/>
        <end position="253"/>
    </location>
</feature>
<dbReference type="GO" id="GO:0005125">
    <property type="term" value="F:cytokine activity"/>
    <property type="evidence" value="ECO:0007669"/>
    <property type="project" value="UniProtKB-KW"/>
</dbReference>
<evidence type="ECO:0000256" key="2">
    <source>
        <dbReference type="ARBA" id="ARBA00008670"/>
    </source>
</evidence>
<dbReference type="Gene3D" id="2.60.120.40">
    <property type="match status" value="1"/>
</dbReference>
<protein>
    <recommendedName>
        <fullName evidence="6">THD domain-containing protein</fullName>
    </recommendedName>
</protein>
<dbReference type="GO" id="GO:0005164">
    <property type="term" value="F:tumor necrosis factor receptor binding"/>
    <property type="evidence" value="ECO:0007669"/>
    <property type="project" value="InterPro"/>
</dbReference>
<dbReference type="GO" id="GO:0005615">
    <property type="term" value="C:extracellular space"/>
    <property type="evidence" value="ECO:0007669"/>
    <property type="project" value="UniProtKB-KW"/>
</dbReference>
<keyword evidence="8" id="KW-1185">Reference proteome</keyword>
<evidence type="ECO:0000313" key="7">
    <source>
        <dbReference type="Ensembl" id="ENSDCDP00010023570.1"/>
    </source>
</evidence>
<keyword evidence="5" id="KW-1133">Transmembrane helix</keyword>
<reference evidence="7" key="3">
    <citation type="submission" date="2025-09" db="UniProtKB">
        <authorList>
            <consortium name="Ensembl"/>
        </authorList>
    </citation>
    <scope>IDENTIFICATION</scope>
</reference>
<keyword evidence="3" id="KW-0202">Cytokine</keyword>
<dbReference type="InterPro" id="IPR006052">
    <property type="entry name" value="TNF_dom"/>
</dbReference>
<evidence type="ECO:0000256" key="1">
    <source>
        <dbReference type="ARBA" id="ARBA00004370"/>
    </source>
</evidence>
<sequence>MAHGAAAPGYPQVFVVDPQAARGPPPGAARARRPGWKETLLCLVVAACVLGVAVEAGFIYRLCKVTFVLACRVEQDRSTLGQAVRVSQRYPPQTISDHVGVGGWVGEALSSFPGSNPPVNGSTLQWSTGSGTFIHGMKYAKNGSLAVAEEGWYYFYSKVSFNEPQCSAVKYKMMKRTPRYKNPIEVVRSLSYRCIRSQTTASDIPDRANSFLHAAVYMHTDESVYVEVEVDARRGKDVVIPGVHDNVFGGFKL</sequence>
<reference evidence="7" key="2">
    <citation type="submission" date="2025-08" db="UniProtKB">
        <authorList>
            <consortium name="Ensembl"/>
        </authorList>
    </citation>
    <scope>IDENTIFICATION</scope>
</reference>
<dbReference type="Ensembl" id="ENSDCDT00010028709.1">
    <property type="protein sequence ID" value="ENSDCDP00010023570.1"/>
    <property type="gene ID" value="ENSDCDG00010014502.1"/>
</dbReference>
<evidence type="ECO:0000256" key="5">
    <source>
        <dbReference type="SAM" id="Phobius"/>
    </source>
</evidence>
<accession>A0AAY4BRL9</accession>
<dbReference type="InterPro" id="IPR008983">
    <property type="entry name" value="Tumour_necrosis_fac-like_dom"/>
</dbReference>
<evidence type="ECO:0000256" key="3">
    <source>
        <dbReference type="ARBA" id="ARBA00022514"/>
    </source>
</evidence>
<dbReference type="PROSITE" id="PS50049">
    <property type="entry name" value="THD_2"/>
    <property type="match status" value="1"/>
</dbReference>
<dbReference type="GO" id="GO:0006955">
    <property type="term" value="P:immune response"/>
    <property type="evidence" value="ECO:0007669"/>
    <property type="project" value="InterPro"/>
</dbReference>
<dbReference type="GeneTree" id="ENSGT00940000176155"/>
<feature type="transmembrane region" description="Helical" evidence="5">
    <location>
        <begin position="40"/>
        <end position="60"/>
    </location>
</feature>
<name>A0AAY4BRL9_9TELE</name>
<reference evidence="7 8" key="1">
    <citation type="submission" date="2020-06" db="EMBL/GenBank/DDBJ databases">
        <authorList>
            <consortium name="Wellcome Sanger Institute Data Sharing"/>
        </authorList>
    </citation>
    <scope>NUCLEOTIDE SEQUENCE [LARGE SCALE GENOMIC DNA]</scope>
</reference>
<evidence type="ECO:0000313" key="8">
    <source>
        <dbReference type="Proteomes" id="UP000694580"/>
    </source>
</evidence>
<proteinExistence type="inferred from homology"/>
<dbReference type="SUPFAM" id="SSF49842">
    <property type="entry name" value="TNF-like"/>
    <property type="match status" value="1"/>
</dbReference>
<keyword evidence="4 5" id="KW-0472">Membrane</keyword>
<keyword evidence="5" id="KW-0812">Transmembrane</keyword>
<evidence type="ECO:0000259" key="6">
    <source>
        <dbReference type="PROSITE" id="PS50049"/>
    </source>
</evidence>
<dbReference type="GO" id="GO:0016020">
    <property type="term" value="C:membrane"/>
    <property type="evidence" value="ECO:0007669"/>
    <property type="project" value="UniProtKB-SubCell"/>
</dbReference>
<dbReference type="Proteomes" id="UP000694580">
    <property type="component" value="Chromosome 3"/>
</dbReference>
<gene>
    <name evidence="7" type="primary">ATPSCKMT</name>
</gene>